<dbReference type="STRING" id="81409.SAMN04515656_1086"/>
<dbReference type="InterPro" id="IPR027469">
    <property type="entry name" value="Cation_efflux_TMD_sf"/>
</dbReference>
<feature type="transmembrane region" description="Helical" evidence="7">
    <location>
        <begin position="20"/>
        <end position="45"/>
    </location>
</feature>
<feature type="transmembrane region" description="Helical" evidence="7">
    <location>
        <begin position="196"/>
        <end position="213"/>
    </location>
</feature>
<evidence type="ECO:0000256" key="6">
    <source>
        <dbReference type="ARBA" id="ARBA00023136"/>
    </source>
</evidence>
<dbReference type="Gene3D" id="1.20.1510.10">
    <property type="entry name" value="Cation efflux protein transmembrane domain"/>
    <property type="match status" value="1"/>
</dbReference>
<evidence type="ECO:0000256" key="3">
    <source>
        <dbReference type="ARBA" id="ARBA00022448"/>
    </source>
</evidence>
<dbReference type="InterPro" id="IPR002524">
    <property type="entry name" value="Cation_efflux"/>
</dbReference>
<feature type="domain" description="Cation efflux protein cytoplasmic" evidence="9">
    <location>
        <begin position="226"/>
        <end position="302"/>
    </location>
</feature>
<accession>A0A1H4AC25</accession>
<dbReference type="GO" id="GO:0008324">
    <property type="term" value="F:monoatomic cation transmembrane transporter activity"/>
    <property type="evidence" value="ECO:0007669"/>
    <property type="project" value="InterPro"/>
</dbReference>
<protein>
    <submittedName>
        <fullName evidence="10">Cation diffusion facilitator family transporter</fullName>
    </submittedName>
</protein>
<dbReference type="Gene3D" id="3.30.70.1350">
    <property type="entry name" value="Cation efflux protein, cytoplasmic domain"/>
    <property type="match status" value="1"/>
</dbReference>
<dbReference type="GO" id="GO:0016020">
    <property type="term" value="C:membrane"/>
    <property type="evidence" value="ECO:0007669"/>
    <property type="project" value="UniProtKB-SubCell"/>
</dbReference>
<feature type="transmembrane region" description="Helical" evidence="7">
    <location>
        <begin position="93"/>
        <end position="114"/>
    </location>
</feature>
<comment type="subcellular location">
    <subcellularLocation>
        <location evidence="1">Membrane</location>
        <topology evidence="1">Multi-pass membrane protein</topology>
    </subcellularLocation>
</comment>
<dbReference type="PANTHER" id="PTHR43840:SF15">
    <property type="entry name" value="MITOCHONDRIAL METAL TRANSPORTER 1-RELATED"/>
    <property type="match status" value="1"/>
</dbReference>
<feature type="domain" description="Cation efflux protein transmembrane" evidence="8">
    <location>
        <begin position="26"/>
        <end position="221"/>
    </location>
</feature>
<evidence type="ECO:0000313" key="10">
    <source>
        <dbReference type="EMBL" id="SEA33539.1"/>
    </source>
</evidence>
<evidence type="ECO:0000256" key="5">
    <source>
        <dbReference type="ARBA" id="ARBA00022989"/>
    </source>
</evidence>
<dbReference type="SUPFAM" id="SSF160240">
    <property type="entry name" value="Cation efflux protein cytoplasmic domain-like"/>
    <property type="match status" value="1"/>
</dbReference>
<dbReference type="SUPFAM" id="SSF161111">
    <property type="entry name" value="Cation efflux protein transmembrane domain-like"/>
    <property type="match status" value="1"/>
</dbReference>
<dbReference type="AlphaFoldDB" id="A0A1H4AC25"/>
<dbReference type="Proteomes" id="UP000199394">
    <property type="component" value="Unassembled WGS sequence"/>
</dbReference>
<keyword evidence="3" id="KW-0813">Transport</keyword>
<dbReference type="InterPro" id="IPR027470">
    <property type="entry name" value="Cation_efflux_CTD"/>
</dbReference>
<organism evidence="10 11">
    <name type="scientific">Eubacterium aggregans</name>
    <dbReference type="NCBI Taxonomy" id="81409"/>
    <lineage>
        <taxon>Bacteria</taxon>
        <taxon>Bacillati</taxon>
        <taxon>Bacillota</taxon>
        <taxon>Clostridia</taxon>
        <taxon>Eubacteriales</taxon>
        <taxon>Eubacteriaceae</taxon>
        <taxon>Eubacterium</taxon>
    </lineage>
</organism>
<name>A0A1H4AC25_9FIRM</name>
<dbReference type="NCBIfam" id="TIGR01297">
    <property type="entry name" value="CDF"/>
    <property type="match status" value="1"/>
</dbReference>
<dbReference type="InterPro" id="IPR058533">
    <property type="entry name" value="Cation_efflux_TM"/>
</dbReference>
<evidence type="ECO:0000256" key="2">
    <source>
        <dbReference type="ARBA" id="ARBA00008114"/>
    </source>
</evidence>
<dbReference type="FunFam" id="1.20.1510.10:FF:000006">
    <property type="entry name" value="Divalent cation efflux transporter"/>
    <property type="match status" value="1"/>
</dbReference>
<reference evidence="10 11" key="1">
    <citation type="submission" date="2016-10" db="EMBL/GenBank/DDBJ databases">
        <authorList>
            <person name="de Groot N.N."/>
        </authorList>
    </citation>
    <scope>NUCLEOTIDE SEQUENCE [LARGE SCALE GENOMIC DNA]</scope>
    <source>
        <strain evidence="10 11">SR12</strain>
    </source>
</reference>
<gene>
    <name evidence="10" type="ORF">SAMN04515656_1086</name>
</gene>
<proteinExistence type="inferred from homology"/>
<keyword evidence="6 7" id="KW-0472">Membrane</keyword>
<evidence type="ECO:0000313" key="11">
    <source>
        <dbReference type="Proteomes" id="UP000199394"/>
    </source>
</evidence>
<evidence type="ECO:0000259" key="9">
    <source>
        <dbReference type="Pfam" id="PF16916"/>
    </source>
</evidence>
<dbReference type="InterPro" id="IPR050291">
    <property type="entry name" value="CDF_Transporter"/>
</dbReference>
<dbReference type="Pfam" id="PF16916">
    <property type="entry name" value="ZT_dimer"/>
    <property type="match status" value="1"/>
</dbReference>
<comment type="similarity">
    <text evidence="2">Belongs to the cation diffusion facilitator (CDF) transporter (TC 2.A.4) family.</text>
</comment>
<evidence type="ECO:0000256" key="7">
    <source>
        <dbReference type="SAM" id="Phobius"/>
    </source>
</evidence>
<dbReference type="PANTHER" id="PTHR43840">
    <property type="entry name" value="MITOCHONDRIAL METAL TRANSPORTER 1-RELATED"/>
    <property type="match status" value="1"/>
</dbReference>
<evidence type="ECO:0000259" key="8">
    <source>
        <dbReference type="Pfam" id="PF01545"/>
    </source>
</evidence>
<evidence type="ECO:0000256" key="1">
    <source>
        <dbReference type="ARBA" id="ARBA00004141"/>
    </source>
</evidence>
<dbReference type="Pfam" id="PF01545">
    <property type="entry name" value="Cation_efflux"/>
    <property type="match status" value="1"/>
</dbReference>
<keyword evidence="4 7" id="KW-0812">Transmembrane</keyword>
<dbReference type="EMBL" id="FNRK01000008">
    <property type="protein sequence ID" value="SEA33539.1"/>
    <property type="molecule type" value="Genomic_DNA"/>
</dbReference>
<keyword evidence="5 7" id="KW-1133">Transmembrane helix</keyword>
<keyword evidence="11" id="KW-1185">Reference proteome</keyword>
<sequence>MKKVNKQIKTTDVQQENKKIAMRVSVVSIIINIALSILKFVIGVLAHSGALISDAVHSASDVLSTFVVIVGVNVSSKEKDEGHQYGHDRLECVAAIFLAVILCLTGLGIGWAGIEKIIGANTSPLEVPGMLALVAAAISIVVKEWMYWYTRGAAKKINSGALQADAWHHRSDALSSIGSLVGIAGARLGYPILDPLAAVVIALMVIKVAFDIGKDSISKMLDTSVDKETEVEIRQLVAAYPKVEGIDDLRTRTFGSSFYVDLEIAMDGAMSLQAAHSIAEEIHDALEEKYPTLKHCMIHVNPAGNPKERDSLS</sequence>
<evidence type="ECO:0000256" key="4">
    <source>
        <dbReference type="ARBA" id="ARBA00022692"/>
    </source>
</evidence>
<dbReference type="InterPro" id="IPR036837">
    <property type="entry name" value="Cation_efflux_CTD_sf"/>
</dbReference>
<feature type="transmembrane region" description="Helical" evidence="7">
    <location>
        <begin position="129"/>
        <end position="150"/>
    </location>
</feature>